<keyword evidence="3" id="KW-1185">Reference proteome</keyword>
<protein>
    <submittedName>
        <fullName evidence="2">Uncharacterized protein</fullName>
    </submittedName>
</protein>
<reference evidence="2 3" key="1">
    <citation type="journal article" date="2013" name="Curr. Biol.">
        <title>The Genome of the Foraminiferan Reticulomyxa filosa.</title>
        <authorList>
            <person name="Glockner G."/>
            <person name="Hulsmann N."/>
            <person name="Schleicher M."/>
            <person name="Noegel A.A."/>
            <person name="Eichinger L."/>
            <person name="Gallinger C."/>
            <person name="Pawlowski J."/>
            <person name="Sierra R."/>
            <person name="Euteneuer U."/>
            <person name="Pillet L."/>
            <person name="Moustafa A."/>
            <person name="Platzer M."/>
            <person name="Groth M."/>
            <person name="Szafranski K."/>
            <person name="Schliwa M."/>
        </authorList>
    </citation>
    <scope>NUCLEOTIDE SEQUENCE [LARGE SCALE GENOMIC DNA]</scope>
</reference>
<dbReference type="Proteomes" id="UP000023152">
    <property type="component" value="Unassembled WGS sequence"/>
</dbReference>
<proteinExistence type="predicted"/>
<comment type="caution">
    <text evidence="2">The sequence shown here is derived from an EMBL/GenBank/DDBJ whole genome shotgun (WGS) entry which is preliminary data.</text>
</comment>
<evidence type="ECO:0000313" key="2">
    <source>
        <dbReference type="EMBL" id="ETO24086.1"/>
    </source>
</evidence>
<feature type="transmembrane region" description="Helical" evidence="1">
    <location>
        <begin position="24"/>
        <end position="46"/>
    </location>
</feature>
<dbReference type="AlphaFoldDB" id="X6NDK6"/>
<sequence>MTAVTWYIVLIAYSDDPSWYAMQYWIGYLFSIFHIVFVFVLTLLFVRKLFAVTLRIAEQSQRNTAHLQNSKNVTGDQSRGRRRTVTQRSFFLKKKKKNTYIYKYIYVYIYVYVVIGRIELQKKKKKKIISDRRISRTNPTFGFESTCNDIYDDKVHVFVLLANDSRLVLFDTILDVSEQRQPDIGAKSSLHIVERLQLDSGLG</sequence>
<gene>
    <name evidence="2" type="ORF">RFI_13073</name>
</gene>
<feature type="transmembrane region" description="Helical" evidence="1">
    <location>
        <begin position="100"/>
        <end position="118"/>
    </location>
</feature>
<organism evidence="2 3">
    <name type="scientific">Reticulomyxa filosa</name>
    <dbReference type="NCBI Taxonomy" id="46433"/>
    <lineage>
        <taxon>Eukaryota</taxon>
        <taxon>Sar</taxon>
        <taxon>Rhizaria</taxon>
        <taxon>Retaria</taxon>
        <taxon>Foraminifera</taxon>
        <taxon>Monothalamids</taxon>
        <taxon>Reticulomyxidae</taxon>
        <taxon>Reticulomyxa</taxon>
    </lineage>
</organism>
<evidence type="ECO:0000256" key="1">
    <source>
        <dbReference type="SAM" id="Phobius"/>
    </source>
</evidence>
<name>X6NDK6_RETFI</name>
<keyword evidence="1" id="KW-0472">Membrane</keyword>
<keyword evidence="1" id="KW-1133">Transmembrane helix</keyword>
<accession>X6NDK6</accession>
<evidence type="ECO:0000313" key="3">
    <source>
        <dbReference type="Proteomes" id="UP000023152"/>
    </source>
</evidence>
<dbReference type="EMBL" id="ASPP01009462">
    <property type="protein sequence ID" value="ETO24086.1"/>
    <property type="molecule type" value="Genomic_DNA"/>
</dbReference>
<keyword evidence="1" id="KW-0812">Transmembrane</keyword>